<reference evidence="1" key="1">
    <citation type="journal article" date="2020" name="Stud. Mycol.">
        <title>101 Dothideomycetes genomes: a test case for predicting lifestyles and emergence of pathogens.</title>
        <authorList>
            <person name="Haridas S."/>
            <person name="Albert R."/>
            <person name="Binder M."/>
            <person name="Bloem J."/>
            <person name="Labutti K."/>
            <person name="Salamov A."/>
            <person name="Andreopoulos B."/>
            <person name="Baker S."/>
            <person name="Barry K."/>
            <person name="Bills G."/>
            <person name="Bluhm B."/>
            <person name="Cannon C."/>
            <person name="Castanera R."/>
            <person name="Culley D."/>
            <person name="Daum C."/>
            <person name="Ezra D."/>
            <person name="Gonzalez J."/>
            <person name="Henrissat B."/>
            <person name="Kuo A."/>
            <person name="Liang C."/>
            <person name="Lipzen A."/>
            <person name="Lutzoni F."/>
            <person name="Magnuson J."/>
            <person name="Mondo S."/>
            <person name="Nolan M."/>
            <person name="Ohm R."/>
            <person name="Pangilinan J."/>
            <person name="Park H.-J."/>
            <person name="Ramirez L."/>
            <person name="Alfaro M."/>
            <person name="Sun H."/>
            <person name="Tritt A."/>
            <person name="Yoshinaga Y."/>
            <person name="Zwiers L.-H."/>
            <person name="Turgeon B."/>
            <person name="Goodwin S."/>
            <person name="Spatafora J."/>
            <person name="Crous P."/>
            <person name="Grigoriev I."/>
        </authorList>
    </citation>
    <scope>NUCLEOTIDE SEQUENCE</scope>
    <source>
        <strain evidence="1">ATCC 74209</strain>
    </source>
</reference>
<name>A0A9P4MXP0_9PLEO</name>
<dbReference type="EMBL" id="ML994040">
    <property type="protein sequence ID" value="KAF2200075.1"/>
    <property type="molecule type" value="Genomic_DNA"/>
</dbReference>
<accession>A0A9P4MXP0</accession>
<proteinExistence type="predicted"/>
<organism evidence="1 2">
    <name type="scientific">Delitschia confertaspora ATCC 74209</name>
    <dbReference type="NCBI Taxonomy" id="1513339"/>
    <lineage>
        <taxon>Eukaryota</taxon>
        <taxon>Fungi</taxon>
        <taxon>Dikarya</taxon>
        <taxon>Ascomycota</taxon>
        <taxon>Pezizomycotina</taxon>
        <taxon>Dothideomycetes</taxon>
        <taxon>Pleosporomycetidae</taxon>
        <taxon>Pleosporales</taxon>
        <taxon>Delitschiaceae</taxon>
        <taxon>Delitschia</taxon>
    </lineage>
</organism>
<protein>
    <submittedName>
        <fullName evidence="1">Uncharacterized protein</fullName>
    </submittedName>
</protein>
<sequence length="170" mass="19718">MVFHLSFLSRPNVPLFQRCQKGSFLSSSIHSRHISSPLGFSPSSLKHDTKLTNLANRSLSRTHSMCTKVLIRNATCRHVNPHPKTPIRLCSKARDRPLHIQCNDTKTIFENGQPFCKTCDYRIMNELHRLLRAQRRGWEWSLSECSEEDDDDEMNEHLGKWAEFGISERV</sequence>
<evidence type="ECO:0000313" key="1">
    <source>
        <dbReference type="EMBL" id="KAF2200075.1"/>
    </source>
</evidence>
<evidence type="ECO:0000313" key="2">
    <source>
        <dbReference type="Proteomes" id="UP000799536"/>
    </source>
</evidence>
<keyword evidence="2" id="KW-1185">Reference proteome</keyword>
<comment type="caution">
    <text evidence="1">The sequence shown here is derived from an EMBL/GenBank/DDBJ whole genome shotgun (WGS) entry which is preliminary data.</text>
</comment>
<dbReference type="AlphaFoldDB" id="A0A9P4MXP0"/>
<gene>
    <name evidence="1" type="ORF">GQ43DRAFT_89299</name>
</gene>
<dbReference type="Proteomes" id="UP000799536">
    <property type="component" value="Unassembled WGS sequence"/>
</dbReference>